<dbReference type="InterPro" id="IPR029060">
    <property type="entry name" value="PIN-like_dom_sf"/>
</dbReference>
<dbReference type="PANTHER" id="PTHR35901:SF1">
    <property type="entry name" value="EXONUCLEASE VAPC9"/>
    <property type="match status" value="1"/>
</dbReference>
<dbReference type="InterPro" id="IPR002716">
    <property type="entry name" value="PIN_dom"/>
</dbReference>
<dbReference type="EC" id="3.1.-.-" evidence="6"/>
<dbReference type="SUPFAM" id="SSF88723">
    <property type="entry name" value="PIN domain-like"/>
    <property type="match status" value="1"/>
</dbReference>
<evidence type="ECO:0000256" key="4">
    <source>
        <dbReference type="ARBA" id="ARBA00022801"/>
    </source>
</evidence>
<dbReference type="HAMAP" id="MF_00265">
    <property type="entry name" value="VapC_Nob1"/>
    <property type="match status" value="1"/>
</dbReference>
<comment type="similarity">
    <text evidence="6">Belongs to the PINc/VapC protein family.</text>
</comment>
<name>A0A7K0K4T4_9ACTO</name>
<dbReference type="InterPro" id="IPR051619">
    <property type="entry name" value="TypeII_TA_RNase_PINc/VapC"/>
</dbReference>
<evidence type="ECO:0000313" key="8">
    <source>
        <dbReference type="EMBL" id="MST50454.1"/>
    </source>
</evidence>
<comment type="caution">
    <text evidence="8">The sequence shown here is derived from an EMBL/GenBank/DDBJ whole genome shotgun (WGS) entry which is preliminary data.</text>
</comment>
<dbReference type="AlphaFoldDB" id="A0A7K0K4T4"/>
<keyword evidence="1 6" id="KW-1277">Toxin-antitoxin system</keyword>
<evidence type="ECO:0000259" key="7">
    <source>
        <dbReference type="Pfam" id="PF01850"/>
    </source>
</evidence>
<sequence>MTLVVDASVIAEVVMGTDKGILFARDLRHDRLAAPNIIVAEVTQVVRKNTLRGTIPDERARFGLENFAALNIFLFDMEDFMVEAWELRHHVTAYDAIYVVLARQLKSRLLTMDQRLVEAAPDCAFLP</sequence>
<evidence type="ECO:0000256" key="3">
    <source>
        <dbReference type="ARBA" id="ARBA00022723"/>
    </source>
</evidence>
<keyword evidence="3 6" id="KW-0479">Metal-binding</keyword>
<evidence type="ECO:0000256" key="5">
    <source>
        <dbReference type="ARBA" id="ARBA00022842"/>
    </source>
</evidence>
<evidence type="ECO:0000313" key="9">
    <source>
        <dbReference type="Proteomes" id="UP000442535"/>
    </source>
</evidence>
<dbReference type="CDD" id="cd09873">
    <property type="entry name" value="PIN_Pae0151-like"/>
    <property type="match status" value="1"/>
</dbReference>
<organism evidence="8 9">
    <name type="scientific">Mobiluncus porci</name>
    <dbReference type="NCBI Taxonomy" id="2652278"/>
    <lineage>
        <taxon>Bacteria</taxon>
        <taxon>Bacillati</taxon>
        <taxon>Actinomycetota</taxon>
        <taxon>Actinomycetes</taxon>
        <taxon>Actinomycetales</taxon>
        <taxon>Actinomycetaceae</taxon>
        <taxon>Mobiluncus</taxon>
    </lineage>
</organism>
<dbReference type="GO" id="GO:0000287">
    <property type="term" value="F:magnesium ion binding"/>
    <property type="evidence" value="ECO:0007669"/>
    <property type="project" value="UniProtKB-UniRule"/>
</dbReference>
<dbReference type="RefSeq" id="WP_154546130.1">
    <property type="nucleotide sequence ID" value="NZ_VUMY01000019.1"/>
</dbReference>
<dbReference type="EMBL" id="VUMY01000019">
    <property type="protein sequence ID" value="MST50454.1"/>
    <property type="molecule type" value="Genomic_DNA"/>
</dbReference>
<keyword evidence="5 6" id="KW-0460">Magnesium</keyword>
<comment type="function">
    <text evidence="6">Toxic component of a toxin-antitoxin (TA) system. An RNase.</text>
</comment>
<dbReference type="InterPro" id="IPR044153">
    <property type="entry name" value="PIN_Pae0151-like"/>
</dbReference>
<dbReference type="Gene3D" id="3.40.50.1010">
    <property type="entry name" value="5'-nuclease"/>
    <property type="match status" value="1"/>
</dbReference>
<dbReference type="Proteomes" id="UP000442535">
    <property type="component" value="Unassembled WGS sequence"/>
</dbReference>
<feature type="binding site" evidence="6">
    <location>
        <position position="95"/>
    </location>
    <ligand>
        <name>Mg(2+)</name>
        <dbReference type="ChEBI" id="CHEBI:18420"/>
    </ligand>
</feature>
<feature type="domain" description="PIN" evidence="7">
    <location>
        <begin position="4"/>
        <end position="119"/>
    </location>
</feature>
<dbReference type="GO" id="GO:0004540">
    <property type="term" value="F:RNA nuclease activity"/>
    <property type="evidence" value="ECO:0007669"/>
    <property type="project" value="InterPro"/>
</dbReference>
<evidence type="ECO:0000256" key="2">
    <source>
        <dbReference type="ARBA" id="ARBA00022722"/>
    </source>
</evidence>
<keyword evidence="2 6" id="KW-0540">Nuclease</keyword>
<reference evidence="8 9" key="1">
    <citation type="submission" date="2019-08" db="EMBL/GenBank/DDBJ databases">
        <title>In-depth cultivation of the pig gut microbiome towards novel bacterial diversity and tailored functional studies.</title>
        <authorList>
            <person name="Wylensek D."/>
            <person name="Hitch T.C.A."/>
            <person name="Clavel T."/>
        </authorList>
    </citation>
    <scope>NUCLEOTIDE SEQUENCE [LARGE SCALE GENOMIC DNA]</scope>
    <source>
        <strain evidence="8 9">RF-GAM-744-WT-7</strain>
    </source>
</reference>
<dbReference type="InterPro" id="IPR022907">
    <property type="entry name" value="VapC_family"/>
</dbReference>
<accession>A0A7K0K4T4</accession>
<evidence type="ECO:0000256" key="1">
    <source>
        <dbReference type="ARBA" id="ARBA00022649"/>
    </source>
</evidence>
<gene>
    <name evidence="6" type="primary">vapC</name>
    <name evidence="8" type="ORF">FYJ63_09510</name>
</gene>
<evidence type="ECO:0000256" key="6">
    <source>
        <dbReference type="HAMAP-Rule" id="MF_00265"/>
    </source>
</evidence>
<dbReference type="Pfam" id="PF01850">
    <property type="entry name" value="PIN"/>
    <property type="match status" value="1"/>
</dbReference>
<keyword evidence="4 6" id="KW-0378">Hydrolase</keyword>
<dbReference type="GO" id="GO:0016787">
    <property type="term" value="F:hydrolase activity"/>
    <property type="evidence" value="ECO:0007669"/>
    <property type="project" value="UniProtKB-KW"/>
</dbReference>
<feature type="binding site" evidence="6">
    <location>
        <position position="6"/>
    </location>
    <ligand>
        <name>Mg(2+)</name>
        <dbReference type="ChEBI" id="CHEBI:18420"/>
    </ligand>
</feature>
<comment type="cofactor">
    <cofactor evidence="6">
        <name>Mg(2+)</name>
        <dbReference type="ChEBI" id="CHEBI:18420"/>
    </cofactor>
</comment>
<dbReference type="PANTHER" id="PTHR35901">
    <property type="entry name" value="RIBONUCLEASE VAPC3"/>
    <property type="match status" value="1"/>
</dbReference>
<proteinExistence type="inferred from homology"/>
<keyword evidence="6" id="KW-0800">Toxin</keyword>
<protein>
    <recommendedName>
        <fullName evidence="6">Ribonuclease VapC</fullName>
        <shortName evidence="6">RNase VapC</shortName>
        <ecNumber evidence="6">3.1.-.-</ecNumber>
    </recommendedName>
    <alternativeName>
        <fullName evidence="6">Toxin VapC</fullName>
    </alternativeName>
</protein>
<keyword evidence="9" id="KW-1185">Reference proteome</keyword>
<dbReference type="GO" id="GO:0090729">
    <property type="term" value="F:toxin activity"/>
    <property type="evidence" value="ECO:0007669"/>
    <property type="project" value="UniProtKB-KW"/>
</dbReference>